<feature type="signal peptide" evidence="1">
    <location>
        <begin position="1"/>
        <end position="22"/>
    </location>
</feature>
<reference evidence="2" key="1">
    <citation type="submission" date="2022-01" db="EMBL/GenBank/DDBJ databases">
        <title>Whole genome-based taxonomy of the Shewanellaceae.</title>
        <authorList>
            <person name="Martin-Rodriguez A.J."/>
        </authorList>
    </citation>
    <scope>NUCLEOTIDE SEQUENCE</scope>
    <source>
        <strain evidence="2">DSM 23803</strain>
    </source>
</reference>
<proteinExistence type="predicted"/>
<keyword evidence="3" id="KW-1185">Reference proteome</keyword>
<feature type="chain" id="PRO_5040930712" description="DUF3718 domain-containing protein" evidence="1">
    <location>
        <begin position="23"/>
        <end position="128"/>
    </location>
</feature>
<evidence type="ECO:0000313" key="2">
    <source>
        <dbReference type="EMBL" id="MCL1106960.1"/>
    </source>
</evidence>
<evidence type="ECO:0008006" key="4">
    <source>
        <dbReference type="Google" id="ProtNLM"/>
    </source>
</evidence>
<evidence type="ECO:0000313" key="3">
    <source>
        <dbReference type="Proteomes" id="UP001139408"/>
    </source>
</evidence>
<dbReference type="EMBL" id="JAKILJ010000045">
    <property type="protein sequence ID" value="MCL1106960.1"/>
    <property type="molecule type" value="Genomic_DNA"/>
</dbReference>
<sequence>MNLTSSLLIFALGGMVSMLAEADNQQTQSTQGELVELSIILSEHSIALNCLPKTQAASINADWVVECNRLAYEYLLAKSAEGMAFQRQVNEKPFGMAADFIATNLMQNPASFKAAHISQEFEFIPKKT</sequence>
<comment type="caution">
    <text evidence="2">The sequence shown here is derived from an EMBL/GenBank/DDBJ whole genome shotgun (WGS) entry which is preliminary data.</text>
</comment>
<protein>
    <recommendedName>
        <fullName evidence="4">DUF3718 domain-containing protein</fullName>
    </recommendedName>
</protein>
<dbReference type="Proteomes" id="UP001139408">
    <property type="component" value="Unassembled WGS sequence"/>
</dbReference>
<accession>A0A9X2CB37</accession>
<evidence type="ECO:0000256" key="1">
    <source>
        <dbReference type="SAM" id="SignalP"/>
    </source>
</evidence>
<name>A0A9X2CB37_9GAMM</name>
<gene>
    <name evidence="2" type="ORF">L2749_17160</name>
</gene>
<dbReference type="AlphaFoldDB" id="A0A9X2CB37"/>
<organism evidence="2 3">
    <name type="scientific">Shewanella algicola</name>
    <dbReference type="NCBI Taxonomy" id="640633"/>
    <lineage>
        <taxon>Bacteria</taxon>
        <taxon>Pseudomonadati</taxon>
        <taxon>Pseudomonadota</taxon>
        <taxon>Gammaproteobacteria</taxon>
        <taxon>Alteromonadales</taxon>
        <taxon>Shewanellaceae</taxon>
        <taxon>Shewanella</taxon>
    </lineage>
</organism>
<dbReference type="RefSeq" id="WP_188926257.1">
    <property type="nucleotide sequence ID" value="NZ_BMQI01000042.1"/>
</dbReference>
<keyword evidence="1" id="KW-0732">Signal</keyword>